<feature type="non-terminal residue" evidence="3">
    <location>
        <position position="151"/>
    </location>
</feature>
<gene>
    <name evidence="3" type="primary">Ell2</name>
    <name evidence="3" type="ORF">CALVIR_R03284</name>
</gene>
<dbReference type="Proteomes" id="UP000642973">
    <property type="component" value="Unassembled WGS sequence"/>
</dbReference>
<dbReference type="GO" id="GO:0000987">
    <property type="term" value="F:cis-regulatory region sequence-specific DNA binding"/>
    <property type="evidence" value="ECO:0007669"/>
    <property type="project" value="TreeGrafter"/>
</dbReference>
<dbReference type="InterPro" id="IPR019464">
    <property type="entry name" value="ELL_N"/>
</dbReference>
<proteinExistence type="predicted"/>
<feature type="region of interest" description="Disordered" evidence="1">
    <location>
        <begin position="1"/>
        <end position="22"/>
    </location>
</feature>
<dbReference type="AlphaFoldDB" id="A0A851C9B5"/>
<dbReference type="GO" id="GO:0006368">
    <property type="term" value="P:transcription elongation by RNA polymerase II"/>
    <property type="evidence" value="ECO:0007669"/>
    <property type="project" value="InterPro"/>
</dbReference>
<dbReference type="InterPro" id="IPR042065">
    <property type="entry name" value="E3_ELL-like"/>
</dbReference>
<feature type="region of interest" description="Disordered" evidence="1">
    <location>
        <begin position="122"/>
        <end position="151"/>
    </location>
</feature>
<keyword evidence="4" id="KW-1185">Reference proteome</keyword>
<evidence type="ECO:0000259" key="2">
    <source>
        <dbReference type="Pfam" id="PF10390"/>
    </source>
</evidence>
<dbReference type="PANTHER" id="PTHR23288:SF8">
    <property type="entry name" value="RNA POLYMERASE II ELONGATION FACTOR ELL2"/>
    <property type="match status" value="1"/>
</dbReference>
<dbReference type="SUPFAM" id="SSF46785">
    <property type="entry name" value="Winged helix' DNA-binding domain"/>
    <property type="match status" value="1"/>
</dbReference>
<evidence type="ECO:0000313" key="4">
    <source>
        <dbReference type="Proteomes" id="UP000642973"/>
    </source>
</evidence>
<reference evidence="3" key="1">
    <citation type="submission" date="2019-10" db="EMBL/GenBank/DDBJ databases">
        <title>Bird 10,000 Genomes (B10K) Project - Family phase.</title>
        <authorList>
            <person name="Zhang G."/>
        </authorList>
    </citation>
    <scope>NUCLEOTIDE SEQUENCE</scope>
    <source>
        <strain evidence="3">B10K-DU-002-55</strain>
        <tissue evidence="3">Muscle</tissue>
    </source>
</reference>
<dbReference type="InterPro" id="IPR036390">
    <property type="entry name" value="WH_DNA-bd_sf"/>
</dbReference>
<name>A0A851C9B5_CALVR</name>
<comment type="caution">
    <text evidence="3">The sequence shown here is derived from an EMBL/GenBank/DDBJ whole genome shotgun (WGS) entry which is preliminary data.</text>
</comment>
<dbReference type="Gene3D" id="1.10.10.2670">
    <property type="entry name" value="E3 ubiquitin-protein ligase"/>
    <property type="match status" value="1"/>
</dbReference>
<dbReference type="GO" id="GO:0008023">
    <property type="term" value="C:transcription elongation factor complex"/>
    <property type="evidence" value="ECO:0007669"/>
    <property type="project" value="InterPro"/>
</dbReference>
<evidence type="ECO:0000313" key="3">
    <source>
        <dbReference type="EMBL" id="NWI53621.1"/>
    </source>
</evidence>
<dbReference type="GO" id="GO:0042795">
    <property type="term" value="P:snRNA transcription by RNA polymerase II"/>
    <property type="evidence" value="ECO:0007669"/>
    <property type="project" value="TreeGrafter"/>
</dbReference>
<organism evidence="3 4">
    <name type="scientific">Calyptomena viridis</name>
    <name type="common">Lesser green broadbill</name>
    <dbReference type="NCBI Taxonomy" id="135972"/>
    <lineage>
        <taxon>Eukaryota</taxon>
        <taxon>Metazoa</taxon>
        <taxon>Chordata</taxon>
        <taxon>Craniata</taxon>
        <taxon>Vertebrata</taxon>
        <taxon>Euteleostomi</taxon>
        <taxon>Archelosauria</taxon>
        <taxon>Archosauria</taxon>
        <taxon>Dinosauria</taxon>
        <taxon>Saurischia</taxon>
        <taxon>Theropoda</taxon>
        <taxon>Coelurosauria</taxon>
        <taxon>Aves</taxon>
        <taxon>Neognathae</taxon>
        <taxon>Neoaves</taxon>
        <taxon>Telluraves</taxon>
        <taxon>Australaves</taxon>
        <taxon>Passeriformes</taxon>
        <taxon>Eurylaimidae</taxon>
        <taxon>Calyptomena</taxon>
    </lineage>
</organism>
<dbReference type="PANTHER" id="PTHR23288">
    <property type="entry name" value="OCCLUDIN AND RNA POLYMERASE II ELONGATION FACTOR ELL"/>
    <property type="match status" value="1"/>
</dbReference>
<evidence type="ECO:0000256" key="1">
    <source>
        <dbReference type="SAM" id="MobiDB-lite"/>
    </source>
</evidence>
<dbReference type="InterPro" id="IPR031176">
    <property type="entry name" value="ELL/occludin"/>
</dbReference>
<feature type="compositionally biased region" description="Polar residues" evidence="1">
    <location>
        <begin position="1"/>
        <end position="11"/>
    </location>
</feature>
<feature type="domain" description="RNA polymerase II elongation factor ELL N-terminal" evidence="2">
    <location>
        <begin position="2"/>
        <end position="124"/>
    </location>
</feature>
<protein>
    <submittedName>
        <fullName evidence="3">ELL2 factor</fullName>
    </submittedName>
</protein>
<sequence>EVRRAPQSTTEPVPERKRTTPLNPANIIRGIFHGVSRRPFRDRVIHLLALRNYKKPELLARLQRDGVQQKDRDCLGQILQQVANLNAKDSSFSLKEHCFQDIQKDWPGYSEMERQSLELILSRKAASSPDATSTSHLPCQGPSDRGAPSRT</sequence>
<dbReference type="EMBL" id="WEIV01012140">
    <property type="protein sequence ID" value="NWI53621.1"/>
    <property type="molecule type" value="Genomic_DNA"/>
</dbReference>
<dbReference type="GO" id="GO:0032968">
    <property type="term" value="P:positive regulation of transcription elongation by RNA polymerase II"/>
    <property type="evidence" value="ECO:0007669"/>
    <property type="project" value="TreeGrafter"/>
</dbReference>
<accession>A0A851C9B5</accession>
<dbReference type="Pfam" id="PF10390">
    <property type="entry name" value="ELL"/>
    <property type="match status" value="1"/>
</dbReference>
<feature type="non-terminal residue" evidence="3">
    <location>
        <position position="1"/>
    </location>
</feature>